<evidence type="ECO:0000313" key="2">
    <source>
        <dbReference type="EMBL" id="KNC31830.1"/>
    </source>
</evidence>
<keyword evidence="1" id="KW-0812">Transmembrane</keyword>
<dbReference type="AlphaFoldDB" id="A0A0L0CHV2"/>
<name>A0A0L0CHV2_LUCCU</name>
<keyword evidence="1" id="KW-0472">Membrane</keyword>
<evidence type="ECO:0008006" key="4">
    <source>
        <dbReference type="Google" id="ProtNLM"/>
    </source>
</evidence>
<proteinExistence type="predicted"/>
<feature type="transmembrane region" description="Helical" evidence="1">
    <location>
        <begin position="84"/>
        <end position="109"/>
    </location>
</feature>
<keyword evidence="1" id="KW-1133">Transmembrane helix</keyword>
<protein>
    <recommendedName>
        <fullName evidence="4">Transmembrane protein</fullName>
    </recommendedName>
</protein>
<keyword evidence="3" id="KW-1185">Reference proteome</keyword>
<gene>
    <name evidence="2" type="ORF">FF38_12438</name>
</gene>
<dbReference type="Proteomes" id="UP000037069">
    <property type="component" value="Unassembled WGS sequence"/>
</dbReference>
<evidence type="ECO:0000313" key="3">
    <source>
        <dbReference type="Proteomes" id="UP000037069"/>
    </source>
</evidence>
<organism evidence="2 3">
    <name type="scientific">Lucilia cuprina</name>
    <name type="common">Green bottle fly</name>
    <name type="synonym">Australian sheep blowfly</name>
    <dbReference type="NCBI Taxonomy" id="7375"/>
    <lineage>
        <taxon>Eukaryota</taxon>
        <taxon>Metazoa</taxon>
        <taxon>Ecdysozoa</taxon>
        <taxon>Arthropoda</taxon>
        <taxon>Hexapoda</taxon>
        <taxon>Insecta</taxon>
        <taxon>Pterygota</taxon>
        <taxon>Neoptera</taxon>
        <taxon>Endopterygota</taxon>
        <taxon>Diptera</taxon>
        <taxon>Brachycera</taxon>
        <taxon>Muscomorpha</taxon>
        <taxon>Oestroidea</taxon>
        <taxon>Calliphoridae</taxon>
        <taxon>Luciliinae</taxon>
        <taxon>Lucilia</taxon>
    </lineage>
</organism>
<sequence length="222" mass="24557">MACTHFGFNCLRMRRNFGPERKDAAAATKSLVWSLDLVAKGACNLALGNLVTRAFCMRKNGSELSSATNDEINSAASFVSASDFTASVVISVAAVVSVVSVVSAASVVLSSVDFSLVISDVSSDFIVVTYFSVVDVITSEVVFIVSVVVSWLIVVDVVVIVVIGVVPILHKWQREHSLERWEKMQNYYDLIWNDSVIHDRLDHWSNPPYIPRVSIPCRYLYY</sequence>
<evidence type="ECO:0000256" key="1">
    <source>
        <dbReference type="SAM" id="Phobius"/>
    </source>
</evidence>
<accession>A0A0L0CHV2</accession>
<feature type="transmembrane region" description="Helical" evidence="1">
    <location>
        <begin position="143"/>
        <end position="169"/>
    </location>
</feature>
<comment type="caution">
    <text evidence="2">The sequence shown here is derived from an EMBL/GenBank/DDBJ whole genome shotgun (WGS) entry which is preliminary data.</text>
</comment>
<reference evidence="2 3" key="1">
    <citation type="journal article" date="2015" name="Nat. Commun.">
        <title>Lucilia cuprina genome unlocks parasitic fly biology to underpin future interventions.</title>
        <authorList>
            <person name="Anstead C.A."/>
            <person name="Korhonen P.K."/>
            <person name="Young N.D."/>
            <person name="Hall R.S."/>
            <person name="Jex A.R."/>
            <person name="Murali S.C."/>
            <person name="Hughes D.S."/>
            <person name="Lee S.F."/>
            <person name="Perry T."/>
            <person name="Stroehlein A.J."/>
            <person name="Ansell B.R."/>
            <person name="Breugelmans B."/>
            <person name="Hofmann A."/>
            <person name="Qu J."/>
            <person name="Dugan S."/>
            <person name="Lee S.L."/>
            <person name="Chao H."/>
            <person name="Dinh H."/>
            <person name="Han Y."/>
            <person name="Doddapaneni H.V."/>
            <person name="Worley K.C."/>
            <person name="Muzny D.M."/>
            <person name="Ioannidis P."/>
            <person name="Waterhouse R.M."/>
            <person name="Zdobnov E.M."/>
            <person name="James P.J."/>
            <person name="Bagnall N.H."/>
            <person name="Kotze A.C."/>
            <person name="Gibbs R.A."/>
            <person name="Richards S."/>
            <person name="Batterham P."/>
            <person name="Gasser R.B."/>
        </authorList>
    </citation>
    <scope>NUCLEOTIDE SEQUENCE [LARGE SCALE GENOMIC DNA]</scope>
    <source>
        <strain evidence="2 3">LS</strain>
        <tissue evidence="2">Full body</tissue>
    </source>
</reference>
<dbReference type="EMBL" id="JRES01000378">
    <property type="protein sequence ID" value="KNC31830.1"/>
    <property type="molecule type" value="Genomic_DNA"/>
</dbReference>
<feature type="transmembrane region" description="Helical" evidence="1">
    <location>
        <begin position="116"/>
        <end position="137"/>
    </location>
</feature>